<keyword evidence="11" id="KW-1133">Transmembrane helix</keyword>
<dbReference type="InterPro" id="IPR035965">
    <property type="entry name" value="PAS-like_dom_sf"/>
</dbReference>
<evidence type="ECO:0000256" key="4">
    <source>
        <dbReference type="ARBA" id="ARBA00022475"/>
    </source>
</evidence>
<dbReference type="FunFam" id="3.30.565.10:FF:000010">
    <property type="entry name" value="Sensor histidine kinase RcsC"/>
    <property type="match status" value="1"/>
</dbReference>
<evidence type="ECO:0000256" key="12">
    <source>
        <dbReference type="ARBA" id="ARBA00023012"/>
    </source>
</evidence>
<dbReference type="InterPro" id="IPR004358">
    <property type="entry name" value="Sig_transdc_His_kin-like_C"/>
</dbReference>
<dbReference type="Gene3D" id="3.30.450.20">
    <property type="entry name" value="PAS domain"/>
    <property type="match status" value="1"/>
</dbReference>
<evidence type="ECO:0000256" key="11">
    <source>
        <dbReference type="ARBA" id="ARBA00022989"/>
    </source>
</evidence>
<evidence type="ECO:0000313" key="20">
    <source>
        <dbReference type="EMBL" id="TWU56570.1"/>
    </source>
</evidence>
<keyword evidence="13" id="KW-0472">Membrane</keyword>
<keyword evidence="14" id="KW-0131">Cell cycle</keyword>
<keyword evidence="12" id="KW-0902">Two-component regulatory system</keyword>
<evidence type="ECO:0000256" key="8">
    <source>
        <dbReference type="ARBA" id="ARBA00022741"/>
    </source>
</evidence>
<dbReference type="InterPro" id="IPR036641">
    <property type="entry name" value="HPT_dom_sf"/>
</dbReference>
<dbReference type="PANTHER" id="PTHR45339:SF1">
    <property type="entry name" value="HYBRID SIGNAL TRANSDUCTION HISTIDINE KINASE J"/>
    <property type="match status" value="1"/>
</dbReference>
<dbReference type="SUPFAM" id="SSF55785">
    <property type="entry name" value="PYP-like sensor domain (PAS domain)"/>
    <property type="match status" value="1"/>
</dbReference>
<dbReference type="CDD" id="cd00082">
    <property type="entry name" value="HisKA"/>
    <property type="match status" value="1"/>
</dbReference>
<dbReference type="AlphaFoldDB" id="A0A5C6F7M1"/>
<dbReference type="PANTHER" id="PTHR45339">
    <property type="entry name" value="HYBRID SIGNAL TRANSDUCTION HISTIDINE KINASE J"/>
    <property type="match status" value="1"/>
</dbReference>
<evidence type="ECO:0000256" key="9">
    <source>
        <dbReference type="ARBA" id="ARBA00022777"/>
    </source>
</evidence>
<dbReference type="CDD" id="cd00088">
    <property type="entry name" value="HPT"/>
    <property type="match status" value="1"/>
</dbReference>
<dbReference type="SMART" id="SM00073">
    <property type="entry name" value="HPT"/>
    <property type="match status" value="1"/>
</dbReference>
<keyword evidence="9" id="KW-0418">Kinase</keyword>
<keyword evidence="5 16" id="KW-0597">Phosphoprotein</keyword>
<evidence type="ECO:0000256" key="7">
    <source>
        <dbReference type="ARBA" id="ARBA00022692"/>
    </source>
</evidence>
<dbReference type="PROSITE" id="PS50110">
    <property type="entry name" value="RESPONSE_REGULATORY"/>
    <property type="match status" value="1"/>
</dbReference>
<evidence type="ECO:0000256" key="13">
    <source>
        <dbReference type="ARBA" id="ARBA00023136"/>
    </source>
</evidence>
<proteinExistence type="predicted"/>
<evidence type="ECO:0000256" key="14">
    <source>
        <dbReference type="ARBA" id="ARBA00023306"/>
    </source>
</evidence>
<dbReference type="GO" id="GO:0000155">
    <property type="term" value="F:phosphorelay sensor kinase activity"/>
    <property type="evidence" value="ECO:0007669"/>
    <property type="project" value="InterPro"/>
</dbReference>
<dbReference type="Pfam" id="PF00072">
    <property type="entry name" value="Response_reg"/>
    <property type="match status" value="1"/>
</dbReference>
<dbReference type="InterPro" id="IPR011006">
    <property type="entry name" value="CheY-like_superfamily"/>
</dbReference>
<dbReference type="InterPro" id="IPR003661">
    <property type="entry name" value="HisK_dim/P_dom"/>
</dbReference>
<evidence type="ECO:0000259" key="17">
    <source>
        <dbReference type="PROSITE" id="PS50109"/>
    </source>
</evidence>
<dbReference type="SUPFAM" id="SSF47226">
    <property type="entry name" value="Histidine-containing phosphotransfer domain, HPT domain"/>
    <property type="match status" value="1"/>
</dbReference>
<organism evidence="20 21">
    <name type="scientific">Rubripirellula tenax</name>
    <dbReference type="NCBI Taxonomy" id="2528015"/>
    <lineage>
        <taxon>Bacteria</taxon>
        <taxon>Pseudomonadati</taxon>
        <taxon>Planctomycetota</taxon>
        <taxon>Planctomycetia</taxon>
        <taxon>Pirellulales</taxon>
        <taxon>Pirellulaceae</taxon>
        <taxon>Rubripirellula</taxon>
    </lineage>
</organism>
<dbReference type="InterPro" id="IPR001789">
    <property type="entry name" value="Sig_transdc_resp-reg_receiver"/>
</dbReference>
<dbReference type="PROSITE" id="PS50109">
    <property type="entry name" value="HIS_KIN"/>
    <property type="match status" value="1"/>
</dbReference>
<evidence type="ECO:0000256" key="2">
    <source>
        <dbReference type="ARBA" id="ARBA00004651"/>
    </source>
</evidence>
<keyword evidence="10" id="KW-0067">ATP-binding</keyword>
<dbReference type="Pfam" id="PF01627">
    <property type="entry name" value="Hpt"/>
    <property type="match status" value="1"/>
</dbReference>
<evidence type="ECO:0000256" key="5">
    <source>
        <dbReference type="ARBA" id="ARBA00022553"/>
    </source>
</evidence>
<dbReference type="PRINTS" id="PR00344">
    <property type="entry name" value="BCTRLSENSOR"/>
</dbReference>
<keyword evidence="4" id="KW-1003">Cell membrane</keyword>
<dbReference type="Proteomes" id="UP000318288">
    <property type="component" value="Unassembled WGS sequence"/>
</dbReference>
<evidence type="ECO:0000256" key="1">
    <source>
        <dbReference type="ARBA" id="ARBA00000085"/>
    </source>
</evidence>
<sequence>MVGTLLCASAFGFFPNEQRELLRGRAKLCETLAISATAMVAEEKIESLDIILQSIVARDEQIISIGFRAETGEMLVATGTHGSTWTFNQEADINRMSVPVFRSGKRFGQLEVSFEPSGGFLGLNHWAPAWLLVVLIPGCLLQFSFFLRKTLESLDPHGAAPKHVRDTFDRLGVGVLLIDDRDRIILMNQMLGECLRRDVKATEGKKTSSIPWVCEGELPWDESLRTGTMVNGRLMRIEVDGHHRTLNVNSTPIIGCGTMVTLEDITVLEENKVELAKARDAAEAANQSKSAFLANMSHEIRTPMNAILGFTEVLRRNIEHDESKRRKHLNTIHSSGTHLLNLINDILDLSKIEADRLEVESIPVEADRIVAEVVTVMRIRAEEKSIPLEYEFDGLIPTAVLSDPARIRQILTNLVGNAIKFTEQGGVKVVVRWDDDPTQPRMIFDVVDSGIGMSPEAAKKIFDPFSQADASVTRRFGGTGLGLSISKRFAEALGGGITVASRAGHGSVFTVTIDGKCADGATLRQPNIDELESASEIETRLAIRLPNLRVLLVDDGQENRDLMSVILEEAGATYATAENGLEAMELAHSAEWDVILMDMQMPVMDGYTATRNLRAEGYSVPIIALTAHAMQHAEQECRDAGCTGFLTKPVDFDRLISMLAAIAGIQVSAEVEPATTPTAHDGDDLLALTAPVITDAPIRSTLPIHKERFREIVSQFVDRLDQRFDAIEEAIASEDRSALTEMGHSLKGSSGNCGFADLSEQAAQLEVLGRDGEWNAIIETLSELRRMRSRIVVPEAIQAEKTETSVTTDSLS</sequence>
<name>A0A5C6F7M1_9BACT</name>
<dbReference type="CDD" id="cd17546">
    <property type="entry name" value="REC_hyHK_CKI1_RcsC-like"/>
    <property type="match status" value="1"/>
</dbReference>
<keyword evidence="6 20" id="KW-0808">Transferase</keyword>
<dbReference type="Gene3D" id="3.30.565.10">
    <property type="entry name" value="Histidine kinase-like ATPase, C-terminal domain"/>
    <property type="match status" value="1"/>
</dbReference>
<keyword evidence="7" id="KW-0812">Transmembrane</keyword>
<accession>A0A5C6F7M1</accession>
<dbReference type="InterPro" id="IPR003594">
    <property type="entry name" value="HATPase_dom"/>
</dbReference>
<evidence type="ECO:0000313" key="21">
    <source>
        <dbReference type="Proteomes" id="UP000318288"/>
    </source>
</evidence>
<evidence type="ECO:0000256" key="15">
    <source>
        <dbReference type="PROSITE-ProRule" id="PRU00110"/>
    </source>
</evidence>
<evidence type="ECO:0000256" key="3">
    <source>
        <dbReference type="ARBA" id="ARBA00012438"/>
    </source>
</evidence>
<dbReference type="Gene3D" id="3.40.50.2300">
    <property type="match status" value="1"/>
</dbReference>
<dbReference type="Pfam" id="PF00512">
    <property type="entry name" value="HisKA"/>
    <property type="match status" value="1"/>
</dbReference>
<dbReference type="InterPro" id="IPR036890">
    <property type="entry name" value="HATPase_C_sf"/>
</dbReference>
<gene>
    <name evidence="20" type="primary">rpfC</name>
    <name evidence="20" type="ORF">Poly51_24860</name>
</gene>
<dbReference type="SMART" id="SM00387">
    <property type="entry name" value="HATPase_c"/>
    <property type="match status" value="1"/>
</dbReference>
<dbReference type="SUPFAM" id="SSF47384">
    <property type="entry name" value="Homodimeric domain of signal transducing histidine kinase"/>
    <property type="match status" value="1"/>
</dbReference>
<dbReference type="SUPFAM" id="SSF52172">
    <property type="entry name" value="CheY-like"/>
    <property type="match status" value="1"/>
</dbReference>
<evidence type="ECO:0000256" key="10">
    <source>
        <dbReference type="ARBA" id="ARBA00022840"/>
    </source>
</evidence>
<dbReference type="SMART" id="SM00388">
    <property type="entry name" value="HisKA"/>
    <property type="match status" value="1"/>
</dbReference>
<dbReference type="Gene3D" id="1.20.120.160">
    <property type="entry name" value="HPT domain"/>
    <property type="match status" value="1"/>
</dbReference>
<dbReference type="GO" id="GO:0005886">
    <property type="term" value="C:plasma membrane"/>
    <property type="evidence" value="ECO:0007669"/>
    <property type="project" value="UniProtKB-SubCell"/>
</dbReference>
<dbReference type="Gene3D" id="1.10.287.130">
    <property type="match status" value="1"/>
</dbReference>
<dbReference type="InterPro" id="IPR036097">
    <property type="entry name" value="HisK_dim/P_sf"/>
</dbReference>
<keyword evidence="8" id="KW-0547">Nucleotide-binding</keyword>
<feature type="domain" description="HPt" evidence="19">
    <location>
        <begin position="705"/>
        <end position="795"/>
    </location>
</feature>
<evidence type="ECO:0000256" key="6">
    <source>
        <dbReference type="ARBA" id="ARBA00022679"/>
    </source>
</evidence>
<feature type="domain" description="Response regulatory" evidence="18">
    <location>
        <begin position="549"/>
        <end position="663"/>
    </location>
</feature>
<evidence type="ECO:0000256" key="16">
    <source>
        <dbReference type="PROSITE-ProRule" id="PRU00169"/>
    </source>
</evidence>
<dbReference type="InterPro" id="IPR008207">
    <property type="entry name" value="Sig_transdc_His_kin_Hpt_dom"/>
</dbReference>
<evidence type="ECO:0000259" key="19">
    <source>
        <dbReference type="PROSITE" id="PS50894"/>
    </source>
</evidence>
<dbReference type="PROSITE" id="PS50894">
    <property type="entry name" value="HPT"/>
    <property type="match status" value="1"/>
</dbReference>
<dbReference type="InterPro" id="IPR005467">
    <property type="entry name" value="His_kinase_dom"/>
</dbReference>
<dbReference type="SMART" id="SM00448">
    <property type="entry name" value="REC"/>
    <property type="match status" value="1"/>
</dbReference>
<dbReference type="CDD" id="cd16922">
    <property type="entry name" value="HATPase_EvgS-ArcB-TorS-like"/>
    <property type="match status" value="1"/>
</dbReference>
<reference evidence="20 21" key="1">
    <citation type="submission" date="2019-02" db="EMBL/GenBank/DDBJ databases">
        <title>Deep-cultivation of Planctomycetes and their phenomic and genomic characterization uncovers novel biology.</title>
        <authorList>
            <person name="Wiegand S."/>
            <person name="Jogler M."/>
            <person name="Boedeker C."/>
            <person name="Pinto D."/>
            <person name="Vollmers J."/>
            <person name="Rivas-Marin E."/>
            <person name="Kohn T."/>
            <person name="Peeters S.H."/>
            <person name="Heuer A."/>
            <person name="Rast P."/>
            <person name="Oberbeckmann S."/>
            <person name="Bunk B."/>
            <person name="Jeske O."/>
            <person name="Meyerdierks A."/>
            <person name="Storesund J.E."/>
            <person name="Kallscheuer N."/>
            <person name="Luecker S."/>
            <person name="Lage O.M."/>
            <person name="Pohl T."/>
            <person name="Merkel B.J."/>
            <person name="Hornburger P."/>
            <person name="Mueller R.-W."/>
            <person name="Bruemmer F."/>
            <person name="Labrenz M."/>
            <person name="Spormann A.M."/>
            <person name="Op Den Camp H."/>
            <person name="Overmann J."/>
            <person name="Amann R."/>
            <person name="Jetten M.S.M."/>
            <person name="Mascher T."/>
            <person name="Medema M.H."/>
            <person name="Devos D.P."/>
            <person name="Kaster A.-K."/>
            <person name="Ovreas L."/>
            <person name="Rohde M."/>
            <person name="Galperin M.Y."/>
            <person name="Jogler C."/>
        </authorList>
    </citation>
    <scope>NUCLEOTIDE SEQUENCE [LARGE SCALE GENOMIC DNA]</scope>
    <source>
        <strain evidence="20 21">Poly51</strain>
    </source>
</reference>
<feature type="modified residue" description="4-aspartylphosphate" evidence="16">
    <location>
        <position position="598"/>
    </location>
</feature>
<dbReference type="Pfam" id="PF02518">
    <property type="entry name" value="HATPase_c"/>
    <property type="match status" value="1"/>
</dbReference>
<dbReference type="FunFam" id="1.10.287.130:FF:000038">
    <property type="entry name" value="Sensory transduction histidine kinase"/>
    <property type="match status" value="1"/>
</dbReference>
<dbReference type="SUPFAM" id="SSF55874">
    <property type="entry name" value="ATPase domain of HSP90 chaperone/DNA topoisomerase II/histidine kinase"/>
    <property type="match status" value="1"/>
</dbReference>
<keyword evidence="21" id="KW-1185">Reference proteome</keyword>
<comment type="subcellular location">
    <subcellularLocation>
        <location evidence="2">Cell membrane</location>
        <topology evidence="2">Multi-pass membrane protein</topology>
    </subcellularLocation>
</comment>
<comment type="caution">
    <text evidence="20">The sequence shown here is derived from an EMBL/GenBank/DDBJ whole genome shotgun (WGS) entry which is preliminary data.</text>
</comment>
<dbReference type="GO" id="GO:0005524">
    <property type="term" value="F:ATP binding"/>
    <property type="evidence" value="ECO:0007669"/>
    <property type="project" value="UniProtKB-KW"/>
</dbReference>
<comment type="catalytic activity">
    <reaction evidence="1">
        <text>ATP + protein L-histidine = ADP + protein N-phospho-L-histidine.</text>
        <dbReference type="EC" id="2.7.13.3"/>
    </reaction>
</comment>
<feature type="modified residue" description="Phosphohistidine" evidence="15">
    <location>
        <position position="744"/>
    </location>
</feature>
<feature type="domain" description="Histidine kinase" evidence="17">
    <location>
        <begin position="295"/>
        <end position="517"/>
    </location>
</feature>
<dbReference type="EC" id="2.7.13.3" evidence="3"/>
<dbReference type="EMBL" id="SJPW01000003">
    <property type="protein sequence ID" value="TWU56570.1"/>
    <property type="molecule type" value="Genomic_DNA"/>
</dbReference>
<protein>
    <recommendedName>
        <fullName evidence="3">histidine kinase</fullName>
        <ecNumber evidence="3">2.7.13.3</ecNumber>
    </recommendedName>
</protein>
<evidence type="ECO:0000259" key="18">
    <source>
        <dbReference type="PROSITE" id="PS50110"/>
    </source>
</evidence>